<dbReference type="Pfam" id="PF00090">
    <property type="entry name" value="TSP_1"/>
    <property type="match status" value="2"/>
</dbReference>
<name>A0A8B6E2Y9_MYTGA</name>
<sequence>MKIVRLFVTILEISFYIWITTVADTDYREDTFINGTGVLNCTTQRQKIHIESVDYNASICSGTNGSIMQHFTNLCNGKSVCEFVVRDTINDLNLTCLANETAANLFDIDYYCTHPIVKIYTEGERAHLTCSIEYRELIVIMSINFIHGTCTHSEKYGIGNLCNGKTNCSFDVSNSNIGSSCGANRTAMFEVEYKCIRNGGWSDWNTSASCPVTCGGGFRNVTRTCSNPYPNEIGEACTGVDFEEQICNTHNCIDQNTACLKATVNWNCPDGLIIVDKAIWETSRACGDGYQSFQSLNVQRKLKSTCENRRNCTFLVDDHNFGESCSTSVSRCTIFDYVYSCIKARWDVWSSWSECTRSCGSGIQKRQRQCLNQMNTTDGYITDCEGIGTGSRACNTELCPSTELRKSTQFNVPEDKRIAITKGDIIGWFDSGSNIVGFHDCLQNNHMCPLSYRLSNDIGEGDVVDITSLSETSGRSYTVNYSTVENRPIAFDLPSNPMYIPDHLNMDALVMEIPIYDADYGDYVQDYNLDYDNEYFYFDTKLRNVYVKKELPHTVGQMSFSLNITLTVQDSCYNEVTSNFTIIVYNVPPVISGLQNSIEVDPATIDRDPYLVKFQVKDPSGDNVSCMINDTNAATELFYLQLDDIGMTKNYSKKK</sequence>
<evidence type="ECO:0000313" key="5">
    <source>
        <dbReference type="Proteomes" id="UP000596742"/>
    </source>
</evidence>
<feature type="chain" id="PRO_5032939167" evidence="3">
    <location>
        <begin position="24"/>
        <end position="655"/>
    </location>
</feature>
<dbReference type="InterPro" id="IPR052065">
    <property type="entry name" value="Compl_asym_regulator"/>
</dbReference>
<dbReference type="InterPro" id="IPR043159">
    <property type="entry name" value="Lectin_gal-bd_sf"/>
</dbReference>
<protein>
    <submittedName>
        <fullName evidence="4">Uncharacterized protein</fullName>
    </submittedName>
</protein>
<keyword evidence="2" id="KW-1015">Disulfide bond</keyword>
<keyword evidence="5" id="KW-1185">Reference proteome</keyword>
<comment type="caution">
    <text evidence="4">The sequence shown here is derived from an EMBL/GenBank/DDBJ whole genome shotgun (WGS) entry which is preliminary data.</text>
</comment>
<dbReference type="CDD" id="cd22823">
    <property type="entry name" value="Gal_Rha_Lectin"/>
    <property type="match status" value="2"/>
</dbReference>
<proteinExistence type="predicted"/>
<evidence type="ECO:0000313" key="4">
    <source>
        <dbReference type="EMBL" id="VDI27514.1"/>
    </source>
</evidence>
<dbReference type="InterPro" id="IPR000884">
    <property type="entry name" value="TSP1_rpt"/>
</dbReference>
<dbReference type="OrthoDB" id="5781878at2759"/>
<dbReference type="Gene3D" id="2.20.100.10">
    <property type="entry name" value="Thrombospondin type-1 (TSP1) repeat"/>
    <property type="match status" value="2"/>
</dbReference>
<dbReference type="Gene3D" id="2.60.120.740">
    <property type="match status" value="2"/>
</dbReference>
<feature type="signal peptide" evidence="3">
    <location>
        <begin position="1"/>
        <end position="23"/>
    </location>
</feature>
<dbReference type="EMBL" id="UYJE01004380">
    <property type="protein sequence ID" value="VDI27514.1"/>
    <property type="molecule type" value="Genomic_DNA"/>
</dbReference>
<keyword evidence="1" id="KW-0677">Repeat</keyword>
<dbReference type="SUPFAM" id="SSF82895">
    <property type="entry name" value="TSP-1 type 1 repeat"/>
    <property type="match status" value="2"/>
</dbReference>
<evidence type="ECO:0000256" key="3">
    <source>
        <dbReference type="SAM" id="SignalP"/>
    </source>
</evidence>
<dbReference type="AlphaFoldDB" id="A0A8B6E2Y9"/>
<dbReference type="Proteomes" id="UP000596742">
    <property type="component" value="Unassembled WGS sequence"/>
</dbReference>
<dbReference type="InterPro" id="IPR036383">
    <property type="entry name" value="TSP1_rpt_sf"/>
</dbReference>
<dbReference type="SMART" id="SM00209">
    <property type="entry name" value="TSP1"/>
    <property type="match status" value="2"/>
</dbReference>
<dbReference type="FunFam" id="2.20.100.10:FF:000001">
    <property type="entry name" value="semaphorin-5A isoform X1"/>
    <property type="match status" value="1"/>
</dbReference>
<dbReference type="PROSITE" id="PS50092">
    <property type="entry name" value="TSP1"/>
    <property type="match status" value="2"/>
</dbReference>
<evidence type="ECO:0000256" key="1">
    <source>
        <dbReference type="ARBA" id="ARBA00022737"/>
    </source>
</evidence>
<evidence type="ECO:0000256" key="2">
    <source>
        <dbReference type="ARBA" id="ARBA00023157"/>
    </source>
</evidence>
<keyword evidence="3" id="KW-0732">Signal</keyword>
<organism evidence="4 5">
    <name type="scientific">Mytilus galloprovincialis</name>
    <name type="common">Mediterranean mussel</name>
    <dbReference type="NCBI Taxonomy" id="29158"/>
    <lineage>
        <taxon>Eukaryota</taxon>
        <taxon>Metazoa</taxon>
        <taxon>Spiralia</taxon>
        <taxon>Lophotrochozoa</taxon>
        <taxon>Mollusca</taxon>
        <taxon>Bivalvia</taxon>
        <taxon>Autobranchia</taxon>
        <taxon>Pteriomorphia</taxon>
        <taxon>Mytilida</taxon>
        <taxon>Mytiloidea</taxon>
        <taxon>Mytilidae</taxon>
        <taxon>Mytilinae</taxon>
        <taxon>Mytilus</taxon>
    </lineage>
</organism>
<reference evidence="4" key="1">
    <citation type="submission" date="2018-11" db="EMBL/GenBank/DDBJ databases">
        <authorList>
            <person name="Alioto T."/>
            <person name="Alioto T."/>
        </authorList>
    </citation>
    <scope>NUCLEOTIDE SEQUENCE</scope>
</reference>
<dbReference type="PANTHER" id="PTHR22906">
    <property type="entry name" value="PROPERDIN"/>
    <property type="match status" value="1"/>
</dbReference>
<gene>
    <name evidence="4" type="ORF">MGAL_10B091763</name>
</gene>
<accession>A0A8B6E2Y9</accession>